<dbReference type="Pfam" id="PF08238">
    <property type="entry name" value="Sel1"/>
    <property type="match status" value="3"/>
</dbReference>
<feature type="compositionally biased region" description="Low complexity" evidence="1">
    <location>
        <begin position="43"/>
        <end position="62"/>
    </location>
</feature>
<name>A0AAW4XXX1_9BURK</name>
<dbReference type="InterPro" id="IPR011990">
    <property type="entry name" value="TPR-like_helical_dom_sf"/>
</dbReference>
<dbReference type="PANTHER" id="PTHR11102">
    <property type="entry name" value="SEL-1-LIKE PROTEIN"/>
    <property type="match status" value="1"/>
</dbReference>
<dbReference type="SUPFAM" id="SSF81901">
    <property type="entry name" value="HCP-like"/>
    <property type="match status" value="1"/>
</dbReference>
<dbReference type="EMBL" id="JAJNCT010000025">
    <property type="protein sequence ID" value="MCD2167022.1"/>
    <property type="molecule type" value="Genomic_DNA"/>
</dbReference>
<dbReference type="Gene3D" id="1.25.40.10">
    <property type="entry name" value="Tetratricopeptide repeat domain"/>
    <property type="match status" value="1"/>
</dbReference>
<evidence type="ECO:0000313" key="3">
    <source>
        <dbReference type="Proteomes" id="UP001199260"/>
    </source>
</evidence>
<protein>
    <submittedName>
        <fullName evidence="2">Sel1 repeat family protein</fullName>
    </submittedName>
</protein>
<evidence type="ECO:0000313" key="2">
    <source>
        <dbReference type="EMBL" id="MCD2167022.1"/>
    </source>
</evidence>
<dbReference type="InterPro" id="IPR006597">
    <property type="entry name" value="Sel1-like"/>
</dbReference>
<dbReference type="InterPro" id="IPR050767">
    <property type="entry name" value="Sel1_AlgK"/>
</dbReference>
<feature type="region of interest" description="Disordered" evidence="1">
    <location>
        <begin position="357"/>
        <end position="414"/>
    </location>
</feature>
<accession>A0AAW4XXX1</accession>
<feature type="compositionally biased region" description="Low complexity" evidence="1">
    <location>
        <begin position="367"/>
        <end position="380"/>
    </location>
</feature>
<comment type="caution">
    <text evidence="2">The sequence shown here is derived from an EMBL/GenBank/DDBJ whole genome shotgun (WGS) entry which is preliminary data.</text>
</comment>
<dbReference type="PANTHER" id="PTHR11102:SF160">
    <property type="entry name" value="ERAD-ASSOCIATED E3 UBIQUITIN-PROTEIN LIGASE COMPONENT HRD3"/>
    <property type="match status" value="1"/>
</dbReference>
<keyword evidence="3" id="KW-1185">Reference proteome</keyword>
<dbReference type="Proteomes" id="UP001199260">
    <property type="component" value="Unassembled WGS sequence"/>
</dbReference>
<dbReference type="SMART" id="SM00671">
    <property type="entry name" value="SEL1"/>
    <property type="match status" value="3"/>
</dbReference>
<feature type="compositionally biased region" description="Polar residues" evidence="1">
    <location>
        <begin position="401"/>
        <end position="414"/>
    </location>
</feature>
<sequence length="414" mass="43896">MRRPAVTGRRAGLVALTGGLLLQACASWAAIVLPSAGGGDAGAAASSSQAPAAPAAPGASSSIRLPAQRSDASLQALRRQAQEGDVSSQFELGIYYYQNAGLPQAGAQARQWLGQAAAQGDARAMAALGYMLGTGTGGVRDVPTGRQWLQRAADARLAKATYLLSLVERKVTGPKAMQQSRLLLEQAARDGDAMALNDLAVERELEGRMNEAKELYAQAQAGGSQTAAQNLGRIASYQRASTSEQLGRLRARADEGNANALLELAYRYHLGRGVQRNFATAIQYYRRAADAGSPKAREFLALIFSRSNEKQPVIDEAWMQELAARINAVALQVEEKHPSAPPDRPQRVADPLAQLSQQPFAWPEPPAADGDAATDTNTPPLSQEQAVPNEERPAPGHAQGMQPSNLSHNAPLTE</sequence>
<reference evidence="2 3" key="1">
    <citation type="submission" date="2021-11" db="EMBL/GenBank/DDBJ databases">
        <title>Genome sequence.</title>
        <authorList>
            <person name="Sun Q."/>
        </authorList>
    </citation>
    <scope>NUCLEOTIDE SEQUENCE [LARGE SCALE GENOMIC DNA]</scope>
    <source>
        <strain evidence="2 3">KCTC 12005</strain>
    </source>
</reference>
<organism evidence="2 3">
    <name type="scientific">Comamonas koreensis</name>
    <dbReference type="NCBI Taxonomy" id="160825"/>
    <lineage>
        <taxon>Bacteria</taxon>
        <taxon>Pseudomonadati</taxon>
        <taxon>Pseudomonadota</taxon>
        <taxon>Betaproteobacteria</taxon>
        <taxon>Burkholderiales</taxon>
        <taxon>Comamonadaceae</taxon>
        <taxon>Comamonas</taxon>
    </lineage>
</organism>
<proteinExistence type="predicted"/>
<gene>
    <name evidence="2" type="ORF">LPW39_18030</name>
</gene>
<dbReference type="PROSITE" id="PS51257">
    <property type="entry name" value="PROKAR_LIPOPROTEIN"/>
    <property type="match status" value="1"/>
</dbReference>
<dbReference type="RefSeq" id="WP_230778424.1">
    <property type="nucleotide sequence ID" value="NZ_JAJNCT010000025.1"/>
</dbReference>
<evidence type="ECO:0000256" key="1">
    <source>
        <dbReference type="SAM" id="MobiDB-lite"/>
    </source>
</evidence>
<dbReference type="AlphaFoldDB" id="A0AAW4XXX1"/>
<feature type="region of interest" description="Disordered" evidence="1">
    <location>
        <begin position="43"/>
        <end position="63"/>
    </location>
</feature>